<dbReference type="RefSeq" id="WP_004837871.1">
    <property type="nucleotide sequence ID" value="NZ_GG666315.1"/>
</dbReference>
<dbReference type="PIRSF" id="PIRSF003073">
    <property type="entry name" value="DNAC_TnpB_IstB"/>
    <property type="match status" value="1"/>
</dbReference>
<dbReference type="InterPro" id="IPR047661">
    <property type="entry name" value="IstB"/>
</dbReference>
<dbReference type="EMBL" id="ACGC01000080">
    <property type="protein sequence ID" value="EEI82417.1"/>
    <property type="molecule type" value="Genomic_DNA"/>
</dbReference>
<organism evidence="5 6">
    <name type="scientific">Anaerococcus tetradius ATCC 35098</name>
    <dbReference type="NCBI Taxonomy" id="525255"/>
    <lineage>
        <taxon>Bacteria</taxon>
        <taxon>Bacillati</taxon>
        <taxon>Bacillota</taxon>
        <taxon>Tissierellia</taxon>
        <taxon>Tissierellales</taxon>
        <taxon>Peptoniphilaceae</taxon>
        <taxon>Anaerococcus</taxon>
    </lineage>
</organism>
<dbReference type="Proteomes" id="UP000003744">
    <property type="component" value="Unassembled WGS sequence"/>
</dbReference>
<dbReference type="Gene3D" id="3.40.50.300">
    <property type="entry name" value="P-loop containing nucleotide triphosphate hydrolases"/>
    <property type="match status" value="1"/>
</dbReference>
<evidence type="ECO:0000256" key="1">
    <source>
        <dbReference type="ARBA" id="ARBA00008059"/>
    </source>
</evidence>
<reference evidence="5 6" key="1">
    <citation type="submission" date="2009-01" db="EMBL/GenBank/DDBJ databases">
        <authorList>
            <person name="Qin X."/>
            <person name="Bachman B."/>
            <person name="Battles P."/>
            <person name="Bell A."/>
            <person name="Bess C."/>
            <person name="Bickham C."/>
            <person name="Chaboub L."/>
            <person name="Chen D."/>
            <person name="Coyle M."/>
            <person name="Deiros D.R."/>
            <person name="Dinh H."/>
            <person name="Forbes L."/>
            <person name="Fowler G."/>
            <person name="Francisco L."/>
            <person name="Fu Q."/>
            <person name="Gubbala S."/>
            <person name="Hale W."/>
            <person name="Han Y."/>
            <person name="Hemphill L."/>
            <person name="Highlander S.K."/>
            <person name="Hirani K."/>
            <person name="Hogues M."/>
            <person name="Jackson L."/>
            <person name="Jakkamsetti A."/>
            <person name="Javaid M."/>
            <person name="Jiang H."/>
            <person name="Korchina V."/>
            <person name="Kovar C."/>
            <person name="Lara F."/>
            <person name="Lee S."/>
            <person name="Mata R."/>
            <person name="Mathew T."/>
            <person name="Moen C."/>
            <person name="Morales K."/>
            <person name="Munidasa M."/>
            <person name="Nazareth L."/>
            <person name="Ngo R."/>
            <person name="Nguyen L."/>
            <person name="Okwuonu G."/>
            <person name="Ongeri F."/>
            <person name="Patil S."/>
            <person name="Petrosino J."/>
            <person name="Pham C."/>
            <person name="Pham P."/>
            <person name="Pu L.-L."/>
            <person name="Puazo M."/>
            <person name="Raj R."/>
            <person name="Reid J."/>
            <person name="Rouhana J."/>
            <person name="Saada N."/>
            <person name="Shang Y."/>
            <person name="Simmons D."/>
            <person name="Thornton R."/>
            <person name="Warren J."/>
            <person name="Weissenberger G."/>
            <person name="Zhang J."/>
            <person name="Zhang L."/>
            <person name="Zhou C."/>
            <person name="Zhu D."/>
            <person name="Muzny D."/>
            <person name="Worley K."/>
            <person name="Gibbs R."/>
        </authorList>
    </citation>
    <scope>NUCLEOTIDE SEQUENCE [LARGE SCALE GENOMIC DNA]</scope>
    <source>
        <strain evidence="5 6">ATCC 35098</strain>
    </source>
</reference>
<comment type="caution">
    <text evidence="5">The sequence shown here is derived from an EMBL/GenBank/DDBJ whole genome shotgun (WGS) entry which is preliminary data.</text>
</comment>
<comment type="similarity">
    <text evidence="1">Belongs to the IS21/IS1162 putative ATP-binding protein family.</text>
</comment>
<dbReference type="GO" id="GO:0006260">
    <property type="term" value="P:DNA replication"/>
    <property type="evidence" value="ECO:0007669"/>
    <property type="project" value="TreeGrafter"/>
</dbReference>
<dbReference type="eggNOG" id="COG1484">
    <property type="taxonomic scope" value="Bacteria"/>
</dbReference>
<dbReference type="NCBIfam" id="NF038214">
    <property type="entry name" value="IS21_help_AAA"/>
    <property type="match status" value="1"/>
</dbReference>
<proteinExistence type="inferred from homology"/>
<keyword evidence="3 5" id="KW-0067">ATP-binding</keyword>
<gene>
    <name evidence="5" type="ORF">HMPREF0077_1498</name>
</gene>
<sequence length="249" mass="28899">MIVKETSNYLRLKDNLEYLKLKQFTIHIDEFLADRNTSLVEALLKLTDYEVDTKRINAANQMVKTAAFPALKDITSFDFTFQPSIDERQIKDLCQLGFLENNENIVFLGSSGVGKTHLSISIGIEAARQRYSTYFIKCSNLLENLKKAKDENRLEARLKHYASYRLLIIDELGYLPISEGDERLLFQLIDRRYEKKSTIVSTNINFSDWESIFYDVRIANAILDRILHHCSIIQILGESYRLKDIVKSE</sequence>
<protein>
    <submittedName>
        <fullName evidence="5">IstB-like ATP-binding protein</fullName>
    </submittedName>
</protein>
<dbReference type="Pfam" id="PF01695">
    <property type="entry name" value="IstB_IS21"/>
    <property type="match status" value="1"/>
</dbReference>
<dbReference type="PANTHER" id="PTHR30050:SF4">
    <property type="entry name" value="ATP-BINDING PROTEIN RV3427C IN INSERTION SEQUENCE-RELATED"/>
    <property type="match status" value="1"/>
</dbReference>
<dbReference type="SMART" id="SM00382">
    <property type="entry name" value="AAA"/>
    <property type="match status" value="1"/>
</dbReference>
<accession>C2CJ38</accession>
<dbReference type="HOGENOM" id="CLU_062999_1_0_9"/>
<keyword evidence="2" id="KW-0547">Nucleotide-binding</keyword>
<dbReference type="CDD" id="cd00009">
    <property type="entry name" value="AAA"/>
    <property type="match status" value="1"/>
</dbReference>
<evidence type="ECO:0000313" key="5">
    <source>
        <dbReference type="EMBL" id="EEI82417.1"/>
    </source>
</evidence>
<dbReference type="AlphaFoldDB" id="C2CJ38"/>
<dbReference type="PANTHER" id="PTHR30050">
    <property type="entry name" value="CHROMOSOMAL REPLICATION INITIATOR PROTEIN DNAA"/>
    <property type="match status" value="1"/>
</dbReference>
<dbReference type="InterPro" id="IPR028350">
    <property type="entry name" value="DNAC/IstB-like"/>
</dbReference>
<dbReference type="InterPro" id="IPR002611">
    <property type="entry name" value="IstB_ATP-bd"/>
</dbReference>
<dbReference type="SUPFAM" id="SSF52540">
    <property type="entry name" value="P-loop containing nucleoside triphosphate hydrolases"/>
    <property type="match status" value="1"/>
</dbReference>
<dbReference type="GO" id="GO:0005524">
    <property type="term" value="F:ATP binding"/>
    <property type="evidence" value="ECO:0007669"/>
    <property type="project" value="UniProtKB-KW"/>
</dbReference>
<feature type="domain" description="AAA+ ATPase" evidence="4">
    <location>
        <begin position="101"/>
        <end position="234"/>
    </location>
</feature>
<dbReference type="InterPro" id="IPR003593">
    <property type="entry name" value="AAA+_ATPase"/>
</dbReference>
<name>C2CJ38_9FIRM</name>
<evidence type="ECO:0000259" key="4">
    <source>
        <dbReference type="SMART" id="SM00382"/>
    </source>
</evidence>
<dbReference type="InterPro" id="IPR027417">
    <property type="entry name" value="P-loop_NTPase"/>
</dbReference>
<evidence type="ECO:0000256" key="3">
    <source>
        <dbReference type="ARBA" id="ARBA00022840"/>
    </source>
</evidence>
<evidence type="ECO:0000256" key="2">
    <source>
        <dbReference type="ARBA" id="ARBA00022741"/>
    </source>
</evidence>
<evidence type="ECO:0000313" key="6">
    <source>
        <dbReference type="Proteomes" id="UP000003744"/>
    </source>
</evidence>